<dbReference type="InterPro" id="IPR017946">
    <property type="entry name" value="PLC-like_Pdiesterase_TIM-brl"/>
</dbReference>
<accession>A0A0S7BWB4</accession>
<protein>
    <submittedName>
        <fullName evidence="1">Glycerophosphoryl diester phosphodiesterase family</fullName>
    </submittedName>
</protein>
<name>A0A0S7BWB4_9BACT</name>
<organism evidence="1">
    <name type="scientific">Lentimicrobium saccharophilum</name>
    <dbReference type="NCBI Taxonomy" id="1678841"/>
    <lineage>
        <taxon>Bacteria</taxon>
        <taxon>Pseudomonadati</taxon>
        <taxon>Bacteroidota</taxon>
        <taxon>Bacteroidia</taxon>
        <taxon>Bacteroidales</taxon>
        <taxon>Lentimicrobiaceae</taxon>
        <taxon>Lentimicrobium</taxon>
    </lineage>
</organism>
<evidence type="ECO:0000313" key="2">
    <source>
        <dbReference type="Proteomes" id="UP000053091"/>
    </source>
</evidence>
<dbReference type="OrthoDB" id="9794455at2"/>
<gene>
    <name evidence="1" type="ORF">TBC1_11579</name>
</gene>
<reference evidence="1" key="1">
    <citation type="journal article" date="2015" name="Genome Announc.">
        <title>Draft Genome Sequence of Bacteroidales Strain TBC1, a Novel Isolate from a Methanogenic Wastewater Treatment System.</title>
        <authorList>
            <person name="Tourlousse D.M."/>
            <person name="Matsuura N."/>
            <person name="Sun L."/>
            <person name="Toyonaga M."/>
            <person name="Kuroda K."/>
            <person name="Ohashi A."/>
            <person name="Cruz R."/>
            <person name="Yamaguchi T."/>
            <person name="Sekiguchi Y."/>
        </authorList>
    </citation>
    <scope>NUCLEOTIDE SEQUENCE [LARGE SCALE GENOMIC DNA]</scope>
    <source>
        <strain evidence="1">TBC1</strain>
    </source>
</reference>
<dbReference type="InterPro" id="IPR039559">
    <property type="entry name" value="AIM6_PI-PLC-like_dom"/>
</dbReference>
<dbReference type="STRING" id="1678841.TBC1_11579"/>
<dbReference type="Gene3D" id="3.20.20.190">
    <property type="entry name" value="Phosphatidylinositol (PI) phosphodiesterase"/>
    <property type="match status" value="1"/>
</dbReference>
<sequence length="263" mass="30038">MKIRNIFILLLPGIIMMQGSHWLHAQSLTLRGHSHNDYERERPFFSAWENRLGSIEADIWAVDSVLYVAHDREEVTPGITLWSLYLNPVIELYTANHGKAWSEDNGSFQLLIDLKSPVVPTLDLLVEVLLPYPQVFDRDINPGAVEIVISGSRPAPDDFKKYPEFIRFDGNIGETYSLQQLERISLLSASFSDFSNWNGEGALPLADRRKLQRIVDETHQLGKKVRFWGAPDTENAWAQFMDLGIDFINTDKPAQFAAFCFKK</sequence>
<dbReference type="AlphaFoldDB" id="A0A0S7BWB4"/>
<dbReference type="SUPFAM" id="SSF51695">
    <property type="entry name" value="PLC-like phosphodiesterases"/>
    <property type="match status" value="1"/>
</dbReference>
<proteinExistence type="predicted"/>
<evidence type="ECO:0000313" key="1">
    <source>
        <dbReference type="EMBL" id="GAP42450.1"/>
    </source>
</evidence>
<dbReference type="EMBL" id="DF968182">
    <property type="protein sequence ID" value="GAP42450.1"/>
    <property type="molecule type" value="Genomic_DNA"/>
</dbReference>
<dbReference type="GO" id="GO:0008081">
    <property type="term" value="F:phosphoric diester hydrolase activity"/>
    <property type="evidence" value="ECO:0007669"/>
    <property type="project" value="InterPro"/>
</dbReference>
<dbReference type="GO" id="GO:0006629">
    <property type="term" value="P:lipid metabolic process"/>
    <property type="evidence" value="ECO:0007669"/>
    <property type="project" value="InterPro"/>
</dbReference>
<dbReference type="Proteomes" id="UP000053091">
    <property type="component" value="Unassembled WGS sequence"/>
</dbReference>
<dbReference type="CDD" id="cd08577">
    <property type="entry name" value="PI-PLCc_GDPD_SF_unchar3"/>
    <property type="match status" value="1"/>
</dbReference>
<dbReference type="Pfam" id="PF13653">
    <property type="entry name" value="GDPD_2"/>
    <property type="match status" value="1"/>
</dbReference>
<dbReference type="RefSeq" id="WP_062038217.1">
    <property type="nucleotide sequence ID" value="NZ_DF968182.1"/>
</dbReference>
<keyword evidence="2" id="KW-1185">Reference proteome</keyword>